<dbReference type="InterPro" id="IPR002347">
    <property type="entry name" value="SDR_fam"/>
</dbReference>
<dbReference type="Gene3D" id="3.40.50.720">
    <property type="entry name" value="NAD(P)-binding Rossmann-like Domain"/>
    <property type="match status" value="1"/>
</dbReference>
<dbReference type="Proteomes" id="UP001236663">
    <property type="component" value="Unassembled WGS sequence"/>
</dbReference>
<keyword evidence="2" id="KW-0560">Oxidoreductase</keyword>
<dbReference type="SUPFAM" id="SSF51735">
    <property type="entry name" value="NAD(P)-binding Rossmann-fold domains"/>
    <property type="match status" value="1"/>
</dbReference>
<evidence type="ECO:0000256" key="2">
    <source>
        <dbReference type="ARBA" id="ARBA00023002"/>
    </source>
</evidence>
<dbReference type="PANTHER" id="PTHR42760">
    <property type="entry name" value="SHORT-CHAIN DEHYDROGENASES/REDUCTASES FAMILY MEMBER"/>
    <property type="match status" value="1"/>
</dbReference>
<evidence type="ECO:0000313" key="3">
    <source>
        <dbReference type="EMBL" id="MDN3689362.1"/>
    </source>
</evidence>
<reference evidence="4" key="1">
    <citation type="journal article" date="2019" name="Int. J. Syst. Evol. Microbiol.">
        <title>The Global Catalogue of Microorganisms (GCM) 10K type strain sequencing project: providing services to taxonomists for standard genome sequencing and annotation.</title>
        <authorList>
            <consortium name="The Broad Institute Genomics Platform"/>
            <consortium name="The Broad Institute Genome Sequencing Center for Infectious Disease"/>
            <person name="Wu L."/>
            <person name="Ma J."/>
        </authorList>
    </citation>
    <scope>NUCLEOTIDE SEQUENCE [LARGE SCALE GENOMIC DNA]</scope>
    <source>
        <strain evidence="4">CECT 7706</strain>
    </source>
</reference>
<comment type="caution">
    <text evidence="3">The sequence shown here is derived from an EMBL/GenBank/DDBJ whole genome shotgun (WGS) entry which is preliminary data.</text>
</comment>
<protein>
    <submittedName>
        <fullName evidence="3">SDR family oxidoreductase</fullName>
    </submittedName>
</protein>
<evidence type="ECO:0000313" key="4">
    <source>
        <dbReference type="Proteomes" id="UP001236663"/>
    </source>
</evidence>
<proteinExistence type="inferred from homology"/>
<organism evidence="3 4">
    <name type="scientific">Cyclobacterium jeungdonense</name>
    <dbReference type="NCBI Taxonomy" id="708087"/>
    <lineage>
        <taxon>Bacteria</taxon>
        <taxon>Pseudomonadati</taxon>
        <taxon>Bacteroidota</taxon>
        <taxon>Cytophagia</taxon>
        <taxon>Cytophagales</taxon>
        <taxon>Cyclobacteriaceae</taxon>
        <taxon>Cyclobacterium</taxon>
    </lineage>
</organism>
<gene>
    <name evidence="3" type="ORF">QWZ15_16125</name>
</gene>
<name>A0ABT8CB44_9BACT</name>
<keyword evidence="4" id="KW-1185">Reference proteome</keyword>
<dbReference type="InterPro" id="IPR036291">
    <property type="entry name" value="NAD(P)-bd_dom_sf"/>
</dbReference>
<dbReference type="Pfam" id="PF13561">
    <property type="entry name" value="adh_short_C2"/>
    <property type="match status" value="1"/>
</dbReference>
<dbReference type="EMBL" id="JAUFQS010000026">
    <property type="protein sequence ID" value="MDN3689362.1"/>
    <property type="molecule type" value="Genomic_DNA"/>
</dbReference>
<dbReference type="PANTHER" id="PTHR42760:SF133">
    <property type="entry name" value="3-OXOACYL-[ACYL-CARRIER-PROTEIN] REDUCTASE"/>
    <property type="match status" value="1"/>
</dbReference>
<accession>A0ABT8CB44</accession>
<evidence type="ECO:0000256" key="1">
    <source>
        <dbReference type="ARBA" id="ARBA00006484"/>
    </source>
</evidence>
<sequence length="258" mass="27784">MHIQKLFDLTGKVIVVTGGSGQYGKCLVEGLAEAGGTVITTSRNLKSATDTAAEFQQKGLDVRPMELDQGIPESVYRFSKTLEDNYGALHVFVNNAVSRPMKGYNGPLEQFAESMRVNATGMWNLLKVMTDKIIASGGGSVISISSMMGMKGPDLSNYEGTNMGDLPPDYFFHNAGLINLSRFLAKMHAGKNIRFNCISPGGLFNEQPKAFLDNYCKKVPLGRMANKDDIKGLAVLLASDAGAYINGENILMDGGLNA</sequence>
<comment type="similarity">
    <text evidence="1">Belongs to the short-chain dehydrogenases/reductases (SDR) family.</text>
</comment>
<dbReference type="RefSeq" id="WP_163386258.1">
    <property type="nucleotide sequence ID" value="NZ_JAUFQS010000026.1"/>
</dbReference>
<dbReference type="PRINTS" id="PR00081">
    <property type="entry name" value="GDHRDH"/>
</dbReference>